<evidence type="ECO:0000313" key="3">
    <source>
        <dbReference type="Proteomes" id="UP000503399"/>
    </source>
</evidence>
<evidence type="ECO:0000256" key="1">
    <source>
        <dbReference type="SAM" id="Phobius"/>
    </source>
</evidence>
<dbReference type="AlphaFoldDB" id="A0A6F8ZJL5"/>
<accession>A0A6F8ZJL5</accession>
<reference evidence="2 3" key="1">
    <citation type="submission" date="2020-02" db="EMBL/GenBank/DDBJ databases">
        <authorList>
            <person name="Hogendoorn C."/>
        </authorList>
    </citation>
    <scope>NUCLEOTIDE SEQUENCE [LARGE SCALE GENOMIC DNA]</scope>
    <source>
        <strain evidence="2">R501</strain>
    </source>
</reference>
<evidence type="ECO:0000313" key="2">
    <source>
        <dbReference type="EMBL" id="CAB1130179.1"/>
    </source>
</evidence>
<keyword evidence="1" id="KW-0812">Transmembrane</keyword>
<gene>
    <name evidence="2" type="ORF">R50_2690</name>
</gene>
<feature type="transmembrane region" description="Helical" evidence="1">
    <location>
        <begin position="33"/>
        <end position="54"/>
    </location>
</feature>
<protein>
    <submittedName>
        <fullName evidence="2">Uncharacterized protein</fullName>
    </submittedName>
</protein>
<dbReference type="KEGG" id="hfv:R50_2690"/>
<dbReference type="EMBL" id="LR778114">
    <property type="protein sequence ID" value="CAB1130179.1"/>
    <property type="molecule type" value="Genomic_DNA"/>
</dbReference>
<organism evidence="2 3">
    <name type="scientific">Candidatus Hydrogenisulfobacillus filiaventi</name>
    <dbReference type="NCBI Taxonomy" id="2707344"/>
    <lineage>
        <taxon>Bacteria</taxon>
        <taxon>Bacillati</taxon>
        <taxon>Bacillota</taxon>
        <taxon>Clostridia</taxon>
        <taxon>Eubacteriales</taxon>
        <taxon>Clostridiales Family XVII. Incertae Sedis</taxon>
        <taxon>Candidatus Hydrogenisulfobacillus</taxon>
    </lineage>
</organism>
<keyword evidence="3" id="KW-1185">Reference proteome</keyword>
<dbReference type="Proteomes" id="UP000503399">
    <property type="component" value="Chromosome"/>
</dbReference>
<name>A0A6F8ZJL5_9FIRM</name>
<sequence length="57" mass="6604">MRKHASQREDFLPVDDLTPIPLTRAEVRGWVRWAFWGLRVYIAIMLVLVAVGFVHGL</sequence>
<keyword evidence="1" id="KW-0472">Membrane</keyword>
<keyword evidence="1" id="KW-1133">Transmembrane helix</keyword>
<proteinExistence type="predicted"/>